<comment type="caution">
    <text evidence="2">The sequence shown here is derived from an EMBL/GenBank/DDBJ whole genome shotgun (WGS) entry which is preliminary data.</text>
</comment>
<gene>
    <name evidence="2" type="ORF">CVT26_004008</name>
</gene>
<dbReference type="AlphaFoldDB" id="A0A409XB56"/>
<dbReference type="Proteomes" id="UP000284706">
    <property type="component" value="Unassembled WGS sequence"/>
</dbReference>
<protein>
    <submittedName>
        <fullName evidence="2">Uncharacterized protein</fullName>
    </submittedName>
</protein>
<reference evidence="2 3" key="1">
    <citation type="journal article" date="2018" name="Evol. Lett.">
        <title>Horizontal gene cluster transfer increased hallucinogenic mushroom diversity.</title>
        <authorList>
            <person name="Reynolds H.T."/>
            <person name="Vijayakumar V."/>
            <person name="Gluck-Thaler E."/>
            <person name="Korotkin H.B."/>
            <person name="Matheny P.B."/>
            <person name="Slot J.C."/>
        </authorList>
    </citation>
    <scope>NUCLEOTIDE SEQUENCE [LARGE SCALE GENOMIC DNA]</scope>
    <source>
        <strain evidence="2 3">SRW20</strain>
    </source>
</reference>
<feature type="region of interest" description="Disordered" evidence="1">
    <location>
        <begin position="1"/>
        <end position="36"/>
    </location>
</feature>
<accession>A0A409XB56</accession>
<dbReference type="EMBL" id="NHYE01003738">
    <property type="protein sequence ID" value="PPQ88023.1"/>
    <property type="molecule type" value="Genomic_DNA"/>
</dbReference>
<evidence type="ECO:0000313" key="3">
    <source>
        <dbReference type="Proteomes" id="UP000284706"/>
    </source>
</evidence>
<sequence>MVQEGISPAAPLAPVDLSQSNVEGNQLKHHSDLPRAAPTEDLVLSGRQLETVQCRHGPDVVYAVLDNNGLKPSQSSFPVPGQVLR</sequence>
<dbReference type="InParanoid" id="A0A409XB56"/>
<evidence type="ECO:0000313" key="2">
    <source>
        <dbReference type="EMBL" id="PPQ88023.1"/>
    </source>
</evidence>
<name>A0A409XB56_9AGAR</name>
<proteinExistence type="predicted"/>
<organism evidence="2 3">
    <name type="scientific">Gymnopilus dilepis</name>
    <dbReference type="NCBI Taxonomy" id="231916"/>
    <lineage>
        <taxon>Eukaryota</taxon>
        <taxon>Fungi</taxon>
        <taxon>Dikarya</taxon>
        <taxon>Basidiomycota</taxon>
        <taxon>Agaricomycotina</taxon>
        <taxon>Agaricomycetes</taxon>
        <taxon>Agaricomycetidae</taxon>
        <taxon>Agaricales</taxon>
        <taxon>Agaricineae</taxon>
        <taxon>Hymenogastraceae</taxon>
        <taxon>Gymnopilus</taxon>
    </lineage>
</organism>
<keyword evidence="3" id="KW-1185">Reference proteome</keyword>
<evidence type="ECO:0000256" key="1">
    <source>
        <dbReference type="SAM" id="MobiDB-lite"/>
    </source>
</evidence>